<keyword evidence="1" id="KW-0175">Coiled coil</keyword>
<dbReference type="AlphaFoldDB" id="A0A0F8YXU4"/>
<evidence type="ECO:0000313" key="2">
    <source>
        <dbReference type="EMBL" id="KKK78665.1"/>
    </source>
</evidence>
<dbReference type="EMBL" id="LAZR01054389">
    <property type="protein sequence ID" value="KKK78665.1"/>
    <property type="molecule type" value="Genomic_DNA"/>
</dbReference>
<accession>A0A0F8YXU4</accession>
<gene>
    <name evidence="2" type="ORF">LCGC14_2841280</name>
</gene>
<organism evidence="2">
    <name type="scientific">marine sediment metagenome</name>
    <dbReference type="NCBI Taxonomy" id="412755"/>
    <lineage>
        <taxon>unclassified sequences</taxon>
        <taxon>metagenomes</taxon>
        <taxon>ecological metagenomes</taxon>
    </lineage>
</organism>
<proteinExistence type="predicted"/>
<reference evidence="2" key="1">
    <citation type="journal article" date="2015" name="Nature">
        <title>Complex archaea that bridge the gap between prokaryotes and eukaryotes.</title>
        <authorList>
            <person name="Spang A."/>
            <person name="Saw J.H."/>
            <person name="Jorgensen S.L."/>
            <person name="Zaremba-Niedzwiedzka K."/>
            <person name="Martijn J."/>
            <person name="Lind A.E."/>
            <person name="van Eijk R."/>
            <person name="Schleper C."/>
            <person name="Guy L."/>
            <person name="Ettema T.J."/>
        </authorList>
    </citation>
    <scope>NUCLEOTIDE SEQUENCE</scope>
</reference>
<sequence>MGFLFTAAAQIQEGRIAEAEGKFAKEIAHRNKQALDRQAEAERDAAAIEERRAARQEKIVKSRQIAAVAKSGAGLAGATLSSLADTAFQFSIEKNLILRRGLIKGRELRERGQIILAQGRFARTLGKKAKQLSFIKATGTVLGGASKPG</sequence>
<feature type="coiled-coil region" evidence="1">
    <location>
        <begin position="24"/>
        <end position="58"/>
    </location>
</feature>
<comment type="caution">
    <text evidence="2">The sequence shown here is derived from an EMBL/GenBank/DDBJ whole genome shotgun (WGS) entry which is preliminary data.</text>
</comment>
<evidence type="ECO:0000256" key="1">
    <source>
        <dbReference type="SAM" id="Coils"/>
    </source>
</evidence>
<name>A0A0F8YXU4_9ZZZZ</name>
<protein>
    <submittedName>
        <fullName evidence="2">Uncharacterized protein</fullName>
    </submittedName>
</protein>